<comment type="catalytic activity">
    <reaction evidence="1 4">
        <text>[protein]-peptidylproline (omega=180) = [protein]-peptidylproline (omega=0)</text>
        <dbReference type="Rhea" id="RHEA:16237"/>
        <dbReference type="Rhea" id="RHEA-COMP:10747"/>
        <dbReference type="Rhea" id="RHEA-COMP:10748"/>
        <dbReference type="ChEBI" id="CHEBI:83833"/>
        <dbReference type="ChEBI" id="CHEBI:83834"/>
        <dbReference type="EC" id="5.2.1.8"/>
    </reaction>
</comment>
<keyword evidence="5" id="KW-0812">Transmembrane</keyword>
<dbReference type="PRINTS" id="PR00153">
    <property type="entry name" value="CSAPPISMRASE"/>
</dbReference>
<keyword evidence="3 4" id="KW-0413">Isomerase</keyword>
<evidence type="ECO:0000256" key="5">
    <source>
        <dbReference type="SAM" id="Phobius"/>
    </source>
</evidence>
<evidence type="ECO:0000256" key="4">
    <source>
        <dbReference type="RuleBase" id="RU363019"/>
    </source>
</evidence>
<evidence type="ECO:0000256" key="3">
    <source>
        <dbReference type="ARBA" id="ARBA00023235"/>
    </source>
</evidence>
<dbReference type="SUPFAM" id="SSF50891">
    <property type="entry name" value="Cyclophilin-like"/>
    <property type="match status" value="1"/>
</dbReference>
<keyword evidence="5" id="KW-1133">Transmembrane helix</keyword>
<dbReference type="GO" id="GO:0006457">
    <property type="term" value="P:protein folding"/>
    <property type="evidence" value="ECO:0007669"/>
    <property type="project" value="InterPro"/>
</dbReference>
<dbReference type="PROSITE" id="PS50072">
    <property type="entry name" value="CSA_PPIASE_2"/>
    <property type="match status" value="1"/>
</dbReference>
<evidence type="ECO:0000313" key="7">
    <source>
        <dbReference type="EMBL" id="CZR67521.1"/>
    </source>
</evidence>
<comment type="similarity">
    <text evidence="4">Belongs to the cyclophilin-type PPIase family.</text>
</comment>
<dbReference type="GO" id="GO:0005783">
    <property type="term" value="C:endoplasmic reticulum"/>
    <property type="evidence" value="ECO:0007669"/>
    <property type="project" value="TreeGrafter"/>
</dbReference>
<gene>
    <name evidence="7" type="ORF">PAC_17420</name>
</gene>
<dbReference type="InterPro" id="IPR029000">
    <property type="entry name" value="Cyclophilin-like_dom_sf"/>
</dbReference>
<dbReference type="OrthoDB" id="193499at2759"/>
<keyword evidence="2 4" id="KW-0697">Rotamase</keyword>
<dbReference type="EC" id="5.2.1.8" evidence="4"/>
<reference evidence="7 8" key="1">
    <citation type="submission" date="2016-03" db="EMBL/GenBank/DDBJ databases">
        <authorList>
            <person name="Ploux O."/>
        </authorList>
    </citation>
    <scope>NUCLEOTIDE SEQUENCE [LARGE SCALE GENOMIC DNA]</scope>
    <source>
        <strain evidence="7 8">UAMH 11012</strain>
    </source>
</reference>
<dbReference type="EMBL" id="FJOG01000044">
    <property type="protein sequence ID" value="CZR67521.1"/>
    <property type="molecule type" value="Genomic_DNA"/>
</dbReference>
<feature type="transmembrane region" description="Helical" evidence="5">
    <location>
        <begin position="263"/>
        <end position="281"/>
    </location>
</feature>
<accession>A0A1L7XR33</accession>
<dbReference type="Proteomes" id="UP000184330">
    <property type="component" value="Unassembled WGS sequence"/>
</dbReference>
<dbReference type="Pfam" id="PF00160">
    <property type="entry name" value="Pro_isomerase"/>
    <property type="match status" value="1"/>
</dbReference>
<dbReference type="GO" id="GO:0000324">
    <property type="term" value="C:fungal-type vacuole"/>
    <property type="evidence" value="ECO:0007669"/>
    <property type="project" value="TreeGrafter"/>
</dbReference>
<evidence type="ECO:0000256" key="1">
    <source>
        <dbReference type="ARBA" id="ARBA00000971"/>
    </source>
</evidence>
<keyword evidence="8" id="KW-1185">Reference proteome</keyword>
<feature type="domain" description="PPIase cyclophilin-type" evidence="6">
    <location>
        <begin position="39"/>
        <end position="196"/>
    </location>
</feature>
<dbReference type="GO" id="GO:0003755">
    <property type="term" value="F:peptidyl-prolyl cis-trans isomerase activity"/>
    <property type="evidence" value="ECO:0007669"/>
    <property type="project" value="UniProtKB-UniRule"/>
</dbReference>
<comment type="function">
    <text evidence="4">PPIases accelerate the folding of proteins. It catalyzes the cis-trans isomerization of proline imidic peptide bonds in oligopeptides.</text>
</comment>
<dbReference type="GO" id="GO:0016018">
    <property type="term" value="F:cyclosporin A binding"/>
    <property type="evidence" value="ECO:0007669"/>
    <property type="project" value="TreeGrafter"/>
</dbReference>
<evidence type="ECO:0000256" key="2">
    <source>
        <dbReference type="ARBA" id="ARBA00023110"/>
    </source>
</evidence>
<dbReference type="InterPro" id="IPR002130">
    <property type="entry name" value="Cyclophilin-type_PPIase_dom"/>
</dbReference>
<evidence type="ECO:0000313" key="8">
    <source>
        <dbReference type="Proteomes" id="UP000184330"/>
    </source>
</evidence>
<dbReference type="InterPro" id="IPR020892">
    <property type="entry name" value="Cyclophilin-type_PPIase_CS"/>
</dbReference>
<dbReference type="Gene3D" id="2.40.100.10">
    <property type="entry name" value="Cyclophilin-like"/>
    <property type="match status" value="1"/>
</dbReference>
<dbReference type="FunFam" id="2.40.100.10:FF:000001">
    <property type="entry name" value="Peptidyl-prolyl cis-trans isomerase"/>
    <property type="match status" value="1"/>
</dbReference>
<evidence type="ECO:0000259" key="6">
    <source>
        <dbReference type="PROSITE" id="PS50072"/>
    </source>
</evidence>
<dbReference type="PANTHER" id="PTHR11071:SF561">
    <property type="entry name" value="PEPTIDYL-PROLYL CIS-TRANS ISOMERASE D-RELATED"/>
    <property type="match status" value="1"/>
</dbReference>
<keyword evidence="5" id="KW-0472">Membrane</keyword>
<dbReference type="PANTHER" id="PTHR11071">
    <property type="entry name" value="PEPTIDYL-PROLYL CIS-TRANS ISOMERASE"/>
    <property type="match status" value="1"/>
</dbReference>
<protein>
    <recommendedName>
        <fullName evidence="4">Peptidyl-prolyl cis-trans isomerase</fullName>
        <shortName evidence="4">PPIase</shortName>
        <ecNumber evidence="4">5.2.1.8</ecNumber>
    </recommendedName>
</protein>
<dbReference type="STRING" id="576137.A0A1L7XR33"/>
<dbReference type="PROSITE" id="PS00170">
    <property type="entry name" value="CSA_PPIASE_1"/>
    <property type="match status" value="1"/>
</dbReference>
<keyword evidence="4" id="KW-0732">Signal</keyword>
<dbReference type="AlphaFoldDB" id="A0A1L7XR33"/>
<sequence>MFTIQRFVVSALLILTFTFVFLSQSVEATKGPKITHKVYFDVNHGDESMGRIVIGLYGKTVPKTAENFRALATGEKGFGYEGSTFHRVIKNFMIQGGDFTKGDGTGGKSIYGAKFPDENFKLKHSKKGLMSMANAGQDTNGSQFFITTSTPAHLNGKHVVFGEVLEGYEIVEKIESVSKDGRDRPTVEVKIIKSGEIPVPEEAPAEYGHAEFQPGMEEVDEVPIVASPTTELSAPLPTKTAAMVTPPAAVPVEEFEAEAEFSLFQKGLFFAVIVGCVVVYMRMSSKNKARRFQEKSMA</sequence>
<proteinExistence type="inferred from homology"/>
<feature type="chain" id="PRO_5009734637" description="Peptidyl-prolyl cis-trans isomerase" evidence="4">
    <location>
        <begin position="29"/>
        <end position="298"/>
    </location>
</feature>
<organism evidence="7 8">
    <name type="scientific">Phialocephala subalpina</name>
    <dbReference type="NCBI Taxonomy" id="576137"/>
    <lineage>
        <taxon>Eukaryota</taxon>
        <taxon>Fungi</taxon>
        <taxon>Dikarya</taxon>
        <taxon>Ascomycota</taxon>
        <taxon>Pezizomycotina</taxon>
        <taxon>Leotiomycetes</taxon>
        <taxon>Helotiales</taxon>
        <taxon>Mollisiaceae</taxon>
        <taxon>Phialocephala</taxon>
        <taxon>Phialocephala fortinii species complex</taxon>
    </lineage>
</organism>
<feature type="signal peptide" evidence="4">
    <location>
        <begin position="1"/>
        <end position="28"/>
    </location>
</feature>
<name>A0A1L7XR33_9HELO</name>